<feature type="coiled-coil region" evidence="1">
    <location>
        <begin position="21"/>
        <end position="48"/>
    </location>
</feature>
<sequence>MRPYDEVHAVLAAPAPGLAEAMAALGRVAQLRTELDAAEAALIEAARDGGAGWSAIASALGLASRQAGEQRLARLRRRITVRQQSVDDPVRNLISAVSAAAGAIAADPGWDDRHPAAALVRQCLALAAAQRPDDPPGGRYSLVDDVLNDLREWDAAALPDAPRAALDRLRSAAREARARRG</sequence>
<protein>
    <submittedName>
        <fullName evidence="2">Uncharacterized protein</fullName>
    </submittedName>
</protein>
<organism evidence="2 3">
    <name type="scientific">Catenuloplanes indicus</name>
    <dbReference type="NCBI Taxonomy" id="137267"/>
    <lineage>
        <taxon>Bacteria</taxon>
        <taxon>Bacillati</taxon>
        <taxon>Actinomycetota</taxon>
        <taxon>Actinomycetes</taxon>
        <taxon>Micromonosporales</taxon>
        <taxon>Micromonosporaceae</taxon>
        <taxon>Catenuloplanes</taxon>
    </lineage>
</organism>
<keyword evidence="3" id="KW-1185">Reference proteome</keyword>
<keyword evidence="1" id="KW-0175">Coiled coil</keyword>
<evidence type="ECO:0000313" key="2">
    <source>
        <dbReference type="EMBL" id="MDQ0370564.1"/>
    </source>
</evidence>
<dbReference type="Proteomes" id="UP001240236">
    <property type="component" value="Unassembled WGS sequence"/>
</dbReference>
<accession>A0AAE4B1E2</accession>
<reference evidence="2 3" key="1">
    <citation type="submission" date="2023-07" db="EMBL/GenBank/DDBJ databases">
        <title>Sequencing the genomes of 1000 actinobacteria strains.</title>
        <authorList>
            <person name="Klenk H.-P."/>
        </authorList>
    </citation>
    <scope>NUCLEOTIDE SEQUENCE [LARGE SCALE GENOMIC DNA]</scope>
    <source>
        <strain evidence="2 3">DSM 44709</strain>
    </source>
</reference>
<evidence type="ECO:0000256" key="1">
    <source>
        <dbReference type="SAM" id="Coils"/>
    </source>
</evidence>
<proteinExistence type="predicted"/>
<dbReference type="EMBL" id="JAUSUZ010000001">
    <property type="protein sequence ID" value="MDQ0370564.1"/>
    <property type="molecule type" value="Genomic_DNA"/>
</dbReference>
<dbReference type="RefSeq" id="WP_307246625.1">
    <property type="nucleotide sequence ID" value="NZ_JAUSUZ010000001.1"/>
</dbReference>
<dbReference type="AlphaFoldDB" id="A0AAE4B1E2"/>
<gene>
    <name evidence="2" type="ORF">J2S42_007233</name>
</gene>
<name>A0AAE4B1E2_9ACTN</name>
<comment type="caution">
    <text evidence="2">The sequence shown here is derived from an EMBL/GenBank/DDBJ whole genome shotgun (WGS) entry which is preliminary data.</text>
</comment>
<evidence type="ECO:0000313" key="3">
    <source>
        <dbReference type="Proteomes" id="UP001240236"/>
    </source>
</evidence>